<dbReference type="HAMAP" id="MF_00376">
    <property type="entry name" value="Dephospho_CoA_kinase"/>
    <property type="match status" value="1"/>
</dbReference>
<gene>
    <name evidence="3" type="primary">coaE</name>
    <name evidence="5" type="ORF">H5993_04075</name>
</gene>
<keyword evidence="3" id="KW-0963">Cytoplasm</keyword>
<protein>
    <recommendedName>
        <fullName evidence="3 4">Dephospho-CoA kinase</fullName>
        <ecNumber evidence="3 4">2.7.1.24</ecNumber>
    </recommendedName>
    <alternativeName>
        <fullName evidence="3">Dephosphocoenzyme A kinase</fullName>
    </alternativeName>
</protein>
<comment type="subcellular location">
    <subcellularLocation>
        <location evidence="3">Cytoplasm</location>
    </subcellularLocation>
</comment>
<reference evidence="5 6" key="1">
    <citation type="journal article" date="2021" name="Sci. Rep.">
        <title>The distribution of antibiotic resistance genes in chicken gut microbiota commensals.</title>
        <authorList>
            <person name="Juricova H."/>
            <person name="Matiasovicova J."/>
            <person name="Kubasova T."/>
            <person name="Cejkova D."/>
            <person name="Rychlik I."/>
        </authorList>
    </citation>
    <scope>NUCLEOTIDE SEQUENCE [LARGE SCALE GENOMIC DNA]</scope>
    <source>
        <strain evidence="5 6">An810</strain>
    </source>
</reference>
<organism evidence="5 6">
    <name type="scientific">Limosilactobacillus alvi</name>
    <dbReference type="NCBI Taxonomy" id="990412"/>
    <lineage>
        <taxon>Bacteria</taxon>
        <taxon>Bacillati</taxon>
        <taxon>Bacillota</taxon>
        <taxon>Bacilli</taxon>
        <taxon>Lactobacillales</taxon>
        <taxon>Lactobacillaceae</taxon>
        <taxon>Limosilactobacillus</taxon>
    </lineage>
</organism>
<dbReference type="NCBIfam" id="TIGR00152">
    <property type="entry name" value="dephospho-CoA kinase"/>
    <property type="match status" value="1"/>
</dbReference>
<evidence type="ECO:0000256" key="3">
    <source>
        <dbReference type="HAMAP-Rule" id="MF_00376"/>
    </source>
</evidence>
<dbReference type="Pfam" id="PF01121">
    <property type="entry name" value="CoaE"/>
    <property type="match status" value="1"/>
</dbReference>
<dbReference type="EMBL" id="JACJJQ010000013">
    <property type="protein sequence ID" value="MBM6753938.1"/>
    <property type="molecule type" value="Genomic_DNA"/>
</dbReference>
<dbReference type="PANTHER" id="PTHR10695:SF46">
    <property type="entry name" value="BIFUNCTIONAL COENZYME A SYNTHASE-RELATED"/>
    <property type="match status" value="1"/>
</dbReference>
<dbReference type="InterPro" id="IPR027417">
    <property type="entry name" value="P-loop_NTPase"/>
</dbReference>
<keyword evidence="6" id="KW-1185">Reference proteome</keyword>
<name>A0ABS2EN49_9LACO</name>
<evidence type="ECO:0000256" key="2">
    <source>
        <dbReference type="ARBA" id="ARBA00022840"/>
    </source>
</evidence>
<keyword evidence="3 5" id="KW-0418">Kinase</keyword>
<keyword evidence="2 3" id="KW-0067">ATP-binding</keyword>
<accession>A0ABS2EN49</accession>
<keyword evidence="1 3" id="KW-0547">Nucleotide-binding</keyword>
<dbReference type="EC" id="2.7.1.24" evidence="3 4"/>
<dbReference type="Gene3D" id="3.40.50.300">
    <property type="entry name" value="P-loop containing nucleotide triphosphate hydrolases"/>
    <property type="match status" value="1"/>
</dbReference>
<sequence length="197" mass="21698">MTKVLGLTGGIATGKSTVSKYLAQKGAVIIDGDLIARRVVEPHQLGLKRLVAAFGSQILASDGTLLRAKLGEMVFGDVRAETKLNQALGPIIHQEFCVDLKKARANQVKLVVLDIPLLFEGGYETMCDAVMVVAVKPATQLKRLMARNHYNKATAQARINAQWPLEQKQELANVVIDNEGSIMNTYLQVDNWLFKWL</sequence>
<dbReference type="SUPFAM" id="SSF52540">
    <property type="entry name" value="P-loop containing nucleoside triphosphate hydrolases"/>
    <property type="match status" value="1"/>
</dbReference>
<dbReference type="CDD" id="cd02022">
    <property type="entry name" value="DPCK"/>
    <property type="match status" value="1"/>
</dbReference>
<comment type="catalytic activity">
    <reaction evidence="3">
        <text>3'-dephospho-CoA + ATP = ADP + CoA + H(+)</text>
        <dbReference type="Rhea" id="RHEA:18245"/>
        <dbReference type="ChEBI" id="CHEBI:15378"/>
        <dbReference type="ChEBI" id="CHEBI:30616"/>
        <dbReference type="ChEBI" id="CHEBI:57287"/>
        <dbReference type="ChEBI" id="CHEBI:57328"/>
        <dbReference type="ChEBI" id="CHEBI:456216"/>
        <dbReference type="EC" id="2.7.1.24"/>
    </reaction>
</comment>
<dbReference type="Proteomes" id="UP000776629">
    <property type="component" value="Unassembled WGS sequence"/>
</dbReference>
<proteinExistence type="inferred from homology"/>
<dbReference type="PROSITE" id="PS51219">
    <property type="entry name" value="DPCK"/>
    <property type="match status" value="1"/>
</dbReference>
<comment type="pathway">
    <text evidence="3">Cofactor biosynthesis; coenzyme A biosynthesis; CoA from (R)-pantothenate: step 5/5.</text>
</comment>
<feature type="binding site" evidence="3">
    <location>
        <begin position="12"/>
        <end position="17"/>
    </location>
    <ligand>
        <name>ATP</name>
        <dbReference type="ChEBI" id="CHEBI:30616"/>
    </ligand>
</feature>
<evidence type="ECO:0000256" key="4">
    <source>
        <dbReference type="NCBIfam" id="TIGR00152"/>
    </source>
</evidence>
<evidence type="ECO:0000313" key="5">
    <source>
        <dbReference type="EMBL" id="MBM6753938.1"/>
    </source>
</evidence>
<keyword evidence="3" id="KW-0173">Coenzyme A biosynthesis</keyword>
<dbReference type="InterPro" id="IPR001977">
    <property type="entry name" value="Depp_CoAkinase"/>
</dbReference>
<comment type="similarity">
    <text evidence="3">Belongs to the CoaE family.</text>
</comment>
<dbReference type="RefSeq" id="WP_204776328.1">
    <property type="nucleotide sequence ID" value="NZ_JACJJQ010000013.1"/>
</dbReference>
<comment type="caution">
    <text evidence="5">The sequence shown here is derived from an EMBL/GenBank/DDBJ whole genome shotgun (WGS) entry which is preliminary data.</text>
</comment>
<comment type="function">
    <text evidence="3">Catalyzes the phosphorylation of the 3'-hydroxyl group of dephosphocoenzyme A to form coenzyme A.</text>
</comment>
<dbReference type="PANTHER" id="PTHR10695">
    <property type="entry name" value="DEPHOSPHO-COA KINASE-RELATED"/>
    <property type="match status" value="1"/>
</dbReference>
<evidence type="ECO:0000313" key="6">
    <source>
        <dbReference type="Proteomes" id="UP000776629"/>
    </source>
</evidence>
<keyword evidence="3 5" id="KW-0808">Transferase</keyword>
<evidence type="ECO:0000256" key="1">
    <source>
        <dbReference type="ARBA" id="ARBA00022741"/>
    </source>
</evidence>
<dbReference type="GO" id="GO:0004140">
    <property type="term" value="F:dephospho-CoA kinase activity"/>
    <property type="evidence" value="ECO:0007669"/>
    <property type="project" value="UniProtKB-EC"/>
</dbReference>